<evidence type="ECO:0000313" key="2">
    <source>
        <dbReference type="Proteomes" id="UP000473571"/>
    </source>
</evidence>
<gene>
    <name evidence="1" type="ORF">F7R13_01050</name>
</gene>
<organism evidence="1 2">
    <name type="scientific">Burkholderia territorii</name>
    <dbReference type="NCBI Taxonomy" id="1503055"/>
    <lineage>
        <taxon>Bacteria</taxon>
        <taxon>Pseudomonadati</taxon>
        <taxon>Pseudomonadota</taxon>
        <taxon>Betaproteobacteria</taxon>
        <taxon>Burkholderiales</taxon>
        <taxon>Burkholderiaceae</taxon>
        <taxon>Burkholderia</taxon>
        <taxon>Burkholderia cepacia complex</taxon>
    </lineage>
</organism>
<comment type="caution">
    <text evidence="1">The sequence shown here is derived from an EMBL/GenBank/DDBJ whole genome shotgun (WGS) entry which is preliminary data.</text>
</comment>
<protein>
    <submittedName>
        <fullName evidence="1">Uncharacterized protein</fullName>
    </submittedName>
</protein>
<reference evidence="1 2" key="1">
    <citation type="submission" date="2019-09" db="EMBL/GenBank/DDBJ databases">
        <title>Draft genome sequences of 48 bacterial type strains from the CCUG.</title>
        <authorList>
            <person name="Tunovic T."/>
            <person name="Pineiro-Iglesias B."/>
            <person name="Unosson C."/>
            <person name="Inganas E."/>
            <person name="Ohlen M."/>
            <person name="Cardew S."/>
            <person name="Jensie-Markopoulos S."/>
            <person name="Salva-Serra F."/>
            <person name="Jaen-Luchoro D."/>
            <person name="Karlsson R."/>
            <person name="Svensson-Stadler L."/>
            <person name="Chun J."/>
            <person name="Moore E."/>
        </authorList>
    </citation>
    <scope>NUCLEOTIDE SEQUENCE [LARGE SCALE GENOMIC DNA]</scope>
    <source>
        <strain evidence="1 2">CCUG 65687</strain>
    </source>
</reference>
<name>A0A6L3NQE4_9BURK</name>
<evidence type="ECO:0000313" key="1">
    <source>
        <dbReference type="EMBL" id="KAB0686350.1"/>
    </source>
</evidence>
<dbReference type="EMBL" id="VZOL01000004">
    <property type="protein sequence ID" value="KAB0686350.1"/>
    <property type="molecule type" value="Genomic_DNA"/>
</dbReference>
<dbReference type="AlphaFoldDB" id="A0A6L3NQE4"/>
<dbReference type="RefSeq" id="WP_151002966.1">
    <property type="nucleotide sequence ID" value="NZ_CABVPO010000021.1"/>
</dbReference>
<dbReference type="Proteomes" id="UP000473571">
    <property type="component" value="Unassembled WGS sequence"/>
</dbReference>
<accession>A0A6L3NQE4</accession>
<proteinExistence type="predicted"/>
<sequence length="249" mass="27158">MQRTRFLVGAAFTFSFVVGAAAVGPRLIGAAVAAPQSTRFTCSGVFSSGSGMAGSSLEKDGKPTCFFEADTDAEAKMQRECGQNSECDATAITRMEGDSRIVEKVLSVRRVAGSKDGRSTRHVNQTPPLLDPGTCPSGEFETFARKFASRISIQSHFTRWPVAVTSIDAAAQPEPKPVTKQVTENKMPFPLMMDMERARREGKLVRIAQDSKTTGHVDYSGSDSDKKVRYLFQRSESCWQLVAIDDQSL</sequence>